<comment type="caution">
    <text evidence="2">The sequence shown here is derived from an EMBL/GenBank/DDBJ whole genome shotgun (WGS) entry which is preliminary data.</text>
</comment>
<feature type="region of interest" description="Disordered" evidence="1">
    <location>
        <begin position="1"/>
        <end position="31"/>
    </location>
</feature>
<feature type="region of interest" description="Disordered" evidence="1">
    <location>
        <begin position="46"/>
        <end position="78"/>
    </location>
</feature>
<protein>
    <submittedName>
        <fullName evidence="2">Uncharacterized protein</fullName>
    </submittedName>
</protein>
<dbReference type="Proteomes" id="UP001630127">
    <property type="component" value="Unassembled WGS sequence"/>
</dbReference>
<gene>
    <name evidence="2" type="ORF">ACH5RR_018498</name>
</gene>
<sequence length="78" mass="8761">MQRDSRSVPLPYCSQDEYSRPQNEQCPPVNMENWVPKLDAPRWHFGPPNNDFGLGSRNMSGADADIKNDDGIGPSRLS</sequence>
<keyword evidence="3" id="KW-1185">Reference proteome</keyword>
<evidence type="ECO:0000313" key="3">
    <source>
        <dbReference type="Proteomes" id="UP001630127"/>
    </source>
</evidence>
<dbReference type="AlphaFoldDB" id="A0ABD2ZLL2"/>
<reference evidence="2 3" key="1">
    <citation type="submission" date="2024-11" db="EMBL/GenBank/DDBJ databases">
        <title>A near-complete genome assembly of Cinchona calisaya.</title>
        <authorList>
            <person name="Lian D.C."/>
            <person name="Zhao X.W."/>
            <person name="Wei L."/>
        </authorList>
    </citation>
    <scope>NUCLEOTIDE SEQUENCE [LARGE SCALE GENOMIC DNA]</scope>
    <source>
        <tissue evidence="2">Nenye</tissue>
    </source>
</reference>
<dbReference type="EMBL" id="JBJUIK010000008">
    <property type="protein sequence ID" value="KAL3520349.1"/>
    <property type="molecule type" value="Genomic_DNA"/>
</dbReference>
<accession>A0ABD2ZLL2</accession>
<name>A0ABD2ZLL2_9GENT</name>
<organism evidence="2 3">
    <name type="scientific">Cinchona calisaya</name>
    <dbReference type="NCBI Taxonomy" id="153742"/>
    <lineage>
        <taxon>Eukaryota</taxon>
        <taxon>Viridiplantae</taxon>
        <taxon>Streptophyta</taxon>
        <taxon>Embryophyta</taxon>
        <taxon>Tracheophyta</taxon>
        <taxon>Spermatophyta</taxon>
        <taxon>Magnoliopsida</taxon>
        <taxon>eudicotyledons</taxon>
        <taxon>Gunneridae</taxon>
        <taxon>Pentapetalae</taxon>
        <taxon>asterids</taxon>
        <taxon>lamiids</taxon>
        <taxon>Gentianales</taxon>
        <taxon>Rubiaceae</taxon>
        <taxon>Cinchonoideae</taxon>
        <taxon>Cinchoneae</taxon>
        <taxon>Cinchona</taxon>
    </lineage>
</organism>
<proteinExistence type="predicted"/>
<evidence type="ECO:0000256" key="1">
    <source>
        <dbReference type="SAM" id="MobiDB-lite"/>
    </source>
</evidence>
<evidence type="ECO:0000313" key="2">
    <source>
        <dbReference type="EMBL" id="KAL3520349.1"/>
    </source>
</evidence>